<name>A0AAD6ZV29_9AGAR</name>
<gene>
    <name evidence="1" type="ORF">DFH08DRAFT_1014117</name>
</gene>
<reference evidence="1" key="1">
    <citation type="submission" date="2023-03" db="EMBL/GenBank/DDBJ databases">
        <title>Massive genome expansion in bonnet fungi (Mycena s.s.) driven by repeated elements and novel gene families across ecological guilds.</title>
        <authorList>
            <consortium name="Lawrence Berkeley National Laboratory"/>
            <person name="Harder C.B."/>
            <person name="Miyauchi S."/>
            <person name="Viragh M."/>
            <person name="Kuo A."/>
            <person name="Thoen E."/>
            <person name="Andreopoulos B."/>
            <person name="Lu D."/>
            <person name="Skrede I."/>
            <person name="Drula E."/>
            <person name="Henrissat B."/>
            <person name="Morin E."/>
            <person name="Kohler A."/>
            <person name="Barry K."/>
            <person name="LaButti K."/>
            <person name="Morin E."/>
            <person name="Salamov A."/>
            <person name="Lipzen A."/>
            <person name="Mereny Z."/>
            <person name="Hegedus B."/>
            <person name="Baldrian P."/>
            <person name="Stursova M."/>
            <person name="Weitz H."/>
            <person name="Taylor A."/>
            <person name="Grigoriev I.V."/>
            <person name="Nagy L.G."/>
            <person name="Martin F."/>
            <person name="Kauserud H."/>
        </authorList>
    </citation>
    <scope>NUCLEOTIDE SEQUENCE</scope>
    <source>
        <strain evidence="1">CBHHK002</strain>
    </source>
</reference>
<accession>A0AAD6ZV29</accession>
<dbReference type="Proteomes" id="UP001218218">
    <property type="component" value="Unassembled WGS sequence"/>
</dbReference>
<dbReference type="EMBL" id="JARIHO010000028">
    <property type="protein sequence ID" value="KAJ7339224.1"/>
    <property type="molecule type" value="Genomic_DNA"/>
</dbReference>
<comment type="caution">
    <text evidence="1">The sequence shown here is derived from an EMBL/GenBank/DDBJ whole genome shotgun (WGS) entry which is preliminary data.</text>
</comment>
<proteinExistence type="predicted"/>
<evidence type="ECO:0000313" key="1">
    <source>
        <dbReference type="EMBL" id="KAJ7339224.1"/>
    </source>
</evidence>
<organism evidence="1 2">
    <name type="scientific">Mycena albidolilacea</name>
    <dbReference type="NCBI Taxonomy" id="1033008"/>
    <lineage>
        <taxon>Eukaryota</taxon>
        <taxon>Fungi</taxon>
        <taxon>Dikarya</taxon>
        <taxon>Basidiomycota</taxon>
        <taxon>Agaricomycotina</taxon>
        <taxon>Agaricomycetes</taxon>
        <taxon>Agaricomycetidae</taxon>
        <taxon>Agaricales</taxon>
        <taxon>Marasmiineae</taxon>
        <taxon>Mycenaceae</taxon>
        <taxon>Mycena</taxon>
    </lineage>
</organism>
<keyword evidence="2" id="KW-1185">Reference proteome</keyword>
<protein>
    <submittedName>
        <fullName evidence="1">Uncharacterized protein</fullName>
    </submittedName>
</protein>
<dbReference type="AlphaFoldDB" id="A0AAD6ZV29"/>
<sequence>MHPQRLRVVFQRLPPTAPRRLFESAALATRNSRARQLHTLSVDVSIDGYARMDVRLQSVADAYSFPPPPQALAFVLNASTPTASPDYLRVAAAVAGQAEELIDVSDVFAQEMPLLASRLAGKGPLRILRFRAAERAAPQEWVHEFCGRAPERLRCNRRARGRRDRYYTARQGRRPPTSMDLSVETSCLTAARPHLVDPLRPSPALLHPSATDPGTAVVFLHTNPSALRALDPQKLDSDPLQGASRVCLTPARNAVAEGAALPECTGRIARGEWRGARAVLVVQRGRSRETSMRSILSETPRKRLAHHLIHQHRDGGGGRFLAGGLPR</sequence>
<evidence type="ECO:0000313" key="2">
    <source>
        <dbReference type="Proteomes" id="UP001218218"/>
    </source>
</evidence>